<accession>A0A0S4N9W6</accession>
<sequence>MKQNLILLLFVVSTSISAVKKDYLDFIKRAVENSWKNYPASIEQWKETTKHYVLWGYNPPAEPVYLADALAFLYKVTGDKSYAARVVKILEEYSELKKFYPEEFAKLRVEYSEGIPALPNFFFLYPYVRAYLSVKNSGLLNEELKRRITDGIISSVDHLSYFPEWGAHNRTVLRALSYLLGSIAFPDHPSASLWRKQAEVLIYDNLGKWEAEDATLYNGVWLHALLIYIENTGSEDILKGHIFRYYFDYYLNLITPFGTIVDVGDANFNSGFERFIACFEKAASFYKDGRYKYAAEKIFRRMLYDGRESAGLASIISDAYRWCDDRIKAITPTDQSREVLEDIIGKKIVFRTGWDSLSTFLLLNYRDEGDGNYLTRYYLRNTIPVEEEKMHHGSSDENAISFLMTHGSILLHHAGYRDALPSGMFGAFRADYFHNRLVVRKNKREARTKPIYLGSPIQEQRKQSLLEFVRNSGNYRESRTYKIDFLTFKEVEYSRTRLVEEKIGYSWDRIIVFLKELNWFVVVDAVKFTQTDYYTLAVLWHTQRILRYGRGFYDTRIDSIGHFKVGGDYNLLIYFPESYAKEDSFEQEIRHFQDEFAIYQTISSHYKTGDIEFFITFLIPHHKDENIDSLINKVKLLDVDKFPLGIGFGIEDKDKKIYLCLKLDLDFEILRENVRPRYNFESGRIRYDKVETDAYFAYIRENVRRSLYYTASNFISLKFDDKILMGAKPYTFSLQLDGGPDRVGYTKLRFWEDQINIDIK</sequence>
<reference evidence="2" key="1">
    <citation type="submission" date="2015-11" db="EMBL/GenBank/DDBJ databases">
        <authorList>
            <person name="Varghese N."/>
        </authorList>
    </citation>
    <scope>NUCLEOTIDE SEQUENCE [LARGE SCALE GENOMIC DNA]</scope>
</reference>
<dbReference type="STRING" id="1643428.GCA_001442855_01922"/>
<dbReference type="RefSeq" id="WP_140945679.1">
    <property type="nucleotide sequence ID" value="NZ_FAOO01000017.1"/>
</dbReference>
<evidence type="ECO:0008006" key="3">
    <source>
        <dbReference type="Google" id="ProtNLM"/>
    </source>
</evidence>
<dbReference type="Proteomes" id="UP000320623">
    <property type="component" value="Unassembled WGS sequence"/>
</dbReference>
<dbReference type="EMBL" id="FAOO01000017">
    <property type="protein sequence ID" value="CUU08004.1"/>
    <property type="molecule type" value="Genomic_DNA"/>
</dbReference>
<keyword evidence="2" id="KW-1185">Reference proteome</keyword>
<proteinExistence type="predicted"/>
<organism evidence="1 2">
    <name type="scientific">Candidatus Thermokryptus mobilis</name>
    <dbReference type="NCBI Taxonomy" id="1643428"/>
    <lineage>
        <taxon>Bacteria</taxon>
        <taxon>Pseudomonadati</taxon>
        <taxon>Candidatus Kryptoniota</taxon>
        <taxon>Candidatus Thermokryptus</taxon>
    </lineage>
</organism>
<dbReference type="SUPFAM" id="SSF48230">
    <property type="entry name" value="Chondroitin AC/alginate lyase"/>
    <property type="match status" value="1"/>
</dbReference>
<dbReference type="InterPro" id="IPR008929">
    <property type="entry name" value="Chondroitin_lyas"/>
</dbReference>
<dbReference type="AlphaFoldDB" id="A0A0S4N9W6"/>
<protein>
    <recommendedName>
        <fullName evidence="3">Heparinase II/III-like protein</fullName>
    </recommendedName>
</protein>
<evidence type="ECO:0000313" key="2">
    <source>
        <dbReference type="Proteomes" id="UP000320623"/>
    </source>
</evidence>
<gene>
    <name evidence="1" type="ORF">JGI1_01960</name>
</gene>
<name>A0A0S4N9W6_9BACT</name>
<dbReference type="Gene3D" id="2.70.98.70">
    <property type="match status" value="1"/>
</dbReference>
<dbReference type="OrthoDB" id="9759402at2"/>
<dbReference type="Gene3D" id="1.50.10.100">
    <property type="entry name" value="Chondroitin AC/alginate lyase"/>
    <property type="match status" value="1"/>
</dbReference>
<evidence type="ECO:0000313" key="1">
    <source>
        <dbReference type="EMBL" id="CUU08004.1"/>
    </source>
</evidence>